<name>A0A2S1LTC3_9FLAO</name>
<dbReference type="RefSeq" id="WP_108738496.1">
    <property type="nucleotide sequence ID" value="NZ_CP020919.1"/>
</dbReference>
<organism evidence="1 2">
    <name type="scientific">Flavobacterium kingsejongi</name>
    <dbReference type="NCBI Taxonomy" id="1678728"/>
    <lineage>
        <taxon>Bacteria</taxon>
        <taxon>Pseudomonadati</taxon>
        <taxon>Bacteroidota</taxon>
        <taxon>Flavobacteriia</taxon>
        <taxon>Flavobacteriales</taxon>
        <taxon>Flavobacteriaceae</taxon>
        <taxon>Flavobacterium</taxon>
    </lineage>
</organism>
<dbReference type="KEGG" id="fki:FK004_18070"/>
<keyword evidence="2" id="KW-1185">Reference proteome</keyword>
<sequence>MTFYITNNYNEDGSASGTGTGIENLKRRLEVSMIRYTLTLQKENGIFNSELKLWNLPLNALS</sequence>
<accession>A0A2S1LTC3</accession>
<reference evidence="1 2" key="1">
    <citation type="submission" date="2017-04" db="EMBL/GenBank/DDBJ databases">
        <title>Complete genome sequence of Flavobacterium kingsejong AJ004.</title>
        <authorList>
            <person name="Lee P.C."/>
        </authorList>
    </citation>
    <scope>NUCLEOTIDE SEQUENCE [LARGE SCALE GENOMIC DNA]</scope>
    <source>
        <strain evidence="1 2">AJ004</strain>
    </source>
</reference>
<evidence type="ECO:0000313" key="2">
    <source>
        <dbReference type="Proteomes" id="UP000244677"/>
    </source>
</evidence>
<gene>
    <name evidence="1" type="ORF">FK004_18070</name>
</gene>
<evidence type="ECO:0000313" key="1">
    <source>
        <dbReference type="EMBL" id="AWG27003.1"/>
    </source>
</evidence>
<proteinExistence type="predicted"/>
<dbReference type="Proteomes" id="UP000244677">
    <property type="component" value="Chromosome"/>
</dbReference>
<dbReference type="EMBL" id="CP020919">
    <property type="protein sequence ID" value="AWG27003.1"/>
    <property type="molecule type" value="Genomic_DNA"/>
</dbReference>
<protein>
    <submittedName>
        <fullName evidence="1">Uncharacterized protein</fullName>
    </submittedName>
</protein>
<dbReference type="AlphaFoldDB" id="A0A2S1LTC3"/>